<keyword evidence="2" id="KW-1185">Reference proteome</keyword>
<gene>
    <name evidence="1" type="ORF">BDZ83DRAFT_19153</name>
</gene>
<name>A0AAD8XDY2_GLOAC</name>
<dbReference type="GeneID" id="85385497"/>
<accession>A0AAD8XDY2</accession>
<protein>
    <submittedName>
        <fullName evidence="1">Uncharacterized protein</fullName>
    </submittedName>
</protein>
<evidence type="ECO:0000313" key="2">
    <source>
        <dbReference type="Proteomes" id="UP001244207"/>
    </source>
</evidence>
<evidence type="ECO:0000313" key="1">
    <source>
        <dbReference type="EMBL" id="KAK1718738.1"/>
    </source>
</evidence>
<reference evidence="1" key="1">
    <citation type="submission" date="2021-12" db="EMBL/GenBank/DDBJ databases">
        <title>Comparative genomics, transcriptomics and evolutionary studies reveal genomic signatures of adaptation to plant cell wall in hemibiotrophic fungi.</title>
        <authorList>
            <consortium name="DOE Joint Genome Institute"/>
            <person name="Baroncelli R."/>
            <person name="Diaz J.F."/>
            <person name="Benocci T."/>
            <person name="Peng M."/>
            <person name="Battaglia E."/>
            <person name="Haridas S."/>
            <person name="Andreopoulos W."/>
            <person name="Labutti K."/>
            <person name="Pangilinan J."/>
            <person name="Floch G.L."/>
            <person name="Makela M.R."/>
            <person name="Henrissat B."/>
            <person name="Grigoriev I.V."/>
            <person name="Crouch J.A."/>
            <person name="De Vries R.P."/>
            <person name="Sukno S.A."/>
            <person name="Thon M.R."/>
        </authorList>
    </citation>
    <scope>NUCLEOTIDE SEQUENCE</scope>
    <source>
        <strain evidence="1">CBS 112980</strain>
    </source>
</reference>
<organism evidence="1 2">
    <name type="scientific">Glomerella acutata</name>
    <name type="common">Colletotrichum acutatum</name>
    <dbReference type="NCBI Taxonomy" id="27357"/>
    <lineage>
        <taxon>Eukaryota</taxon>
        <taxon>Fungi</taxon>
        <taxon>Dikarya</taxon>
        <taxon>Ascomycota</taxon>
        <taxon>Pezizomycotina</taxon>
        <taxon>Sordariomycetes</taxon>
        <taxon>Hypocreomycetidae</taxon>
        <taxon>Glomerellales</taxon>
        <taxon>Glomerellaceae</taxon>
        <taxon>Colletotrichum</taxon>
        <taxon>Colletotrichum acutatum species complex</taxon>
    </lineage>
</organism>
<dbReference type="Proteomes" id="UP001244207">
    <property type="component" value="Unassembled WGS sequence"/>
</dbReference>
<dbReference type="AlphaFoldDB" id="A0AAD8XDY2"/>
<dbReference type="EMBL" id="JAHMHS010000101">
    <property type="protein sequence ID" value="KAK1718738.1"/>
    <property type="molecule type" value="Genomic_DNA"/>
</dbReference>
<dbReference type="RefSeq" id="XP_060361238.1">
    <property type="nucleotide sequence ID" value="XM_060501598.1"/>
</dbReference>
<comment type="caution">
    <text evidence="1">The sequence shown here is derived from an EMBL/GenBank/DDBJ whole genome shotgun (WGS) entry which is preliminary data.</text>
</comment>
<sequence length="234" mass="26362">MIMLRPRVIIHSGAAVPWPSLYRTAGGRLRLPVMLRPLASTTDDMLSENSDRVICSRPSVEIKITNHVIGTLTVCHRTRQAPSLSQEFGSCVSKYEISKGHPKSGIIFSGDFLMPESSYWRRFGKQSLRRNAVPRRPALPTGTLDAALPWSSQAHGYLVRGWKKNPVQRSLMCLTRRTTTTEWVSDCAKSKREIPDLCARDEELFKSTTRTCGGIFQKESIIESHLIEIIHSRS</sequence>
<proteinExistence type="predicted"/>